<name>A0A0N4YVS0_NIPBR</name>
<protein>
    <submittedName>
        <fullName evidence="3">Aspartate kinase</fullName>
    </submittedName>
</protein>
<sequence>MLKLNIADKFDMDIERDVLVDGMEKLEEVSLSLMSLSSDVSTEAGDVVVVNCTTGDSAAEHRLIDLVSSAFIRRKYASPQCFS</sequence>
<keyword evidence="2" id="KW-1185">Reference proteome</keyword>
<dbReference type="AlphaFoldDB" id="A0A0N4YVS0"/>
<reference evidence="1 2" key="2">
    <citation type="submission" date="2018-11" db="EMBL/GenBank/DDBJ databases">
        <authorList>
            <consortium name="Pathogen Informatics"/>
        </authorList>
    </citation>
    <scope>NUCLEOTIDE SEQUENCE [LARGE SCALE GENOMIC DNA]</scope>
</reference>
<evidence type="ECO:0000313" key="2">
    <source>
        <dbReference type="Proteomes" id="UP000271162"/>
    </source>
</evidence>
<gene>
    <name evidence="1" type="ORF">NBR_LOCUS21343</name>
</gene>
<reference evidence="3" key="1">
    <citation type="submission" date="2017-02" db="UniProtKB">
        <authorList>
            <consortium name="WormBaseParasite"/>
        </authorList>
    </citation>
    <scope>IDENTIFICATION</scope>
</reference>
<dbReference type="EMBL" id="UYSL01026213">
    <property type="protein sequence ID" value="VDL85089.1"/>
    <property type="molecule type" value="Genomic_DNA"/>
</dbReference>
<proteinExistence type="predicted"/>
<accession>A0A0N4YVS0</accession>
<dbReference type="WBParaSite" id="NBR_0002134201-mRNA-1">
    <property type="protein sequence ID" value="NBR_0002134201-mRNA-1"/>
    <property type="gene ID" value="NBR_0002134201"/>
</dbReference>
<evidence type="ECO:0000313" key="1">
    <source>
        <dbReference type="EMBL" id="VDL85089.1"/>
    </source>
</evidence>
<organism evidence="3">
    <name type="scientific">Nippostrongylus brasiliensis</name>
    <name type="common">Rat hookworm</name>
    <dbReference type="NCBI Taxonomy" id="27835"/>
    <lineage>
        <taxon>Eukaryota</taxon>
        <taxon>Metazoa</taxon>
        <taxon>Ecdysozoa</taxon>
        <taxon>Nematoda</taxon>
        <taxon>Chromadorea</taxon>
        <taxon>Rhabditida</taxon>
        <taxon>Rhabditina</taxon>
        <taxon>Rhabditomorpha</taxon>
        <taxon>Strongyloidea</taxon>
        <taxon>Heligmosomidae</taxon>
        <taxon>Nippostrongylus</taxon>
    </lineage>
</organism>
<evidence type="ECO:0000313" key="3">
    <source>
        <dbReference type="WBParaSite" id="NBR_0002134201-mRNA-1"/>
    </source>
</evidence>
<dbReference type="Proteomes" id="UP000271162">
    <property type="component" value="Unassembled WGS sequence"/>
</dbReference>